<feature type="transmembrane region" description="Helical" evidence="6">
    <location>
        <begin position="450"/>
        <end position="471"/>
    </location>
</feature>
<accession>A0A010QGP7</accession>
<proteinExistence type="predicted"/>
<feature type="transmembrane region" description="Helical" evidence="6">
    <location>
        <begin position="395"/>
        <end position="413"/>
    </location>
</feature>
<feature type="transmembrane region" description="Helical" evidence="6">
    <location>
        <begin position="119"/>
        <end position="140"/>
    </location>
</feature>
<evidence type="ECO:0000256" key="1">
    <source>
        <dbReference type="ARBA" id="ARBA00004141"/>
    </source>
</evidence>
<evidence type="ECO:0000256" key="2">
    <source>
        <dbReference type="ARBA" id="ARBA00022692"/>
    </source>
</evidence>
<dbReference type="InterPro" id="IPR006175">
    <property type="entry name" value="YjgF/YER057c/UK114"/>
</dbReference>
<reference evidence="8 9" key="1">
    <citation type="submission" date="2014-02" db="EMBL/GenBank/DDBJ databases">
        <title>The genome sequence of Colletotrichum fioriniae PJ7.</title>
        <authorList>
            <person name="Baroncelli R."/>
            <person name="Thon M.R."/>
        </authorList>
    </citation>
    <scope>NUCLEOTIDE SEQUENCE [LARGE SCALE GENOMIC DNA]</scope>
    <source>
        <strain evidence="8 9">PJ7</strain>
    </source>
</reference>
<gene>
    <name evidence="8" type="ORF">CFIO01_09524</name>
</gene>
<feature type="transmembrane region" description="Helical" evidence="6">
    <location>
        <begin position="420"/>
        <end position="438"/>
    </location>
</feature>
<dbReference type="SUPFAM" id="SSF103473">
    <property type="entry name" value="MFS general substrate transporter"/>
    <property type="match status" value="1"/>
</dbReference>
<evidence type="ECO:0000313" key="8">
    <source>
        <dbReference type="EMBL" id="EXF79127.1"/>
    </source>
</evidence>
<feature type="transmembrane region" description="Helical" evidence="6">
    <location>
        <begin position="314"/>
        <end position="332"/>
    </location>
</feature>
<feature type="compositionally biased region" description="Polar residues" evidence="5">
    <location>
        <begin position="38"/>
        <end position="49"/>
    </location>
</feature>
<dbReference type="EMBL" id="JARH01000573">
    <property type="protein sequence ID" value="EXF79127.1"/>
    <property type="molecule type" value="Genomic_DNA"/>
</dbReference>
<dbReference type="Pfam" id="PF01042">
    <property type="entry name" value="Ribonuc_L-PSP"/>
    <property type="match status" value="1"/>
</dbReference>
<comment type="caution">
    <text evidence="8">The sequence shown here is derived from an EMBL/GenBank/DDBJ whole genome shotgun (WGS) entry which is preliminary data.</text>
</comment>
<sequence>MFELETIVKTNANAGTFFNVSSQTSVRDGKKRQHSHSWESQQPAPPHTQTLAAADEISRLPSTEPTYSEHMALPSKLRTAGILVTLASVSLLNTFNSGLLTVALPAVSRELDIAPSVQLWPASVYALGLSCGLLPLGAIADVVGNRPVFLTGLLLYTVFTLAVSLSRTGGELIAFRTVQGVAMSFCMPPAVSIITSTFPAGRTRNVAFAVFGGGNPVGFAMGLVLGGVFVQVASWRAGYWMSTSVNAAAMILAFFCLPRRLPGSDRVPLKSIFHRLAHELDWVGVGSASACLALLSYLFSELTNGAASFIRRPHSIALLIIAGLLIPFFIFWESRQERLGRPAVLPNSIWHRIEFTTVCLSVFLTWSWFNAFSYWATLYYQESQQLDALQTAVRFLPVVFSGLGTNVVAAYIMDRVNAGILSLIGGVISIAAPLIFALQDVSWMYWKSAFPAMIISVISTDLLFNISNLVITNNFPGKSQALAGGVFNTVAQLGNSIGLAVTAMIAASVQEAAGGEKIATSGSVTYNSSLLQGYRSGFWTCFAAAVVATLISGWDPITGEFEKEINAQIDLAFENVERCLKDAGGKGWTQVYRVNSYHVPINNEALAAMVRNFRKWMPDHQPLWTCVGVPRLGEDDMRVEIEVVAHDG</sequence>
<keyword evidence="9" id="KW-1185">Reference proteome</keyword>
<keyword evidence="3 6" id="KW-1133">Transmembrane helix</keyword>
<dbReference type="eggNOG" id="KOG0254">
    <property type="taxonomic scope" value="Eukaryota"/>
</dbReference>
<evidence type="ECO:0000256" key="5">
    <source>
        <dbReference type="SAM" id="MobiDB-lite"/>
    </source>
</evidence>
<dbReference type="Proteomes" id="UP000020467">
    <property type="component" value="Unassembled WGS sequence"/>
</dbReference>
<feature type="domain" description="Major facilitator superfamily (MFS) profile" evidence="7">
    <location>
        <begin position="82"/>
        <end position="560"/>
    </location>
</feature>
<dbReference type="CDD" id="cd06152">
    <property type="entry name" value="YjgF_YER057c_UK114_like_4"/>
    <property type="match status" value="1"/>
</dbReference>
<dbReference type="InterPro" id="IPR020846">
    <property type="entry name" value="MFS_dom"/>
</dbReference>
<name>A0A010QGP7_9PEZI</name>
<feature type="transmembrane region" description="Helical" evidence="6">
    <location>
        <begin position="279"/>
        <end position="299"/>
    </location>
</feature>
<dbReference type="AlphaFoldDB" id="A0A010QGP7"/>
<evidence type="ECO:0000256" key="6">
    <source>
        <dbReference type="SAM" id="Phobius"/>
    </source>
</evidence>
<feature type="region of interest" description="Disordered" evidence="5">
    <location>
        <begin position="22"/>
        <end position="49"/>
    </location>
</feature>
<dbReference type="InterPro" id="IPR036259">
    <property type="entry name" value="MFS_trans_sf"/>
</dbReference>
<feature type="transmembrane region" description="Helical" evidence="6">
    <location>
        <begin position="239"/>
        <end position="258"/>
    </location>
</feature>
<dbReference type="Gene3D" id="1.20.1720.10">
    <property type="entry name" value="Multidrug resistance protein D"/>
    <property type="match status" value="1"/>
</dbReference>
<dbReference type="GO" id="GO:0022857">
    <property type="term" value="F:transmembrane transporter activity"/>
    <property type="evidence" value="ECO:0007669"/>
    <property type="project" value="InterPro"/>
</dbReference>
<dbReference type="OrthoDB" id="2130629at2759"/>
<feature type="transmembrane region" description="Helical" evidence="6">
    <location>
        <begin position="353"/>
        <end position="375"/>
    </location>
</feature>
<protein>
    <recommendedName>
        <fullName evidence="7">Major facilitator superfamily (MFS) profile domain-containing protein</fullName>
    </recommendedName>
</protein>
<organism evidence="8 9">
    <name type="scientific">Colletotrichum fioriniae PJ7</name>
    <dbReference type="NCBI Taxonomy" id="1445577"/>
    <lineage>
        <taxon>Eukaryota</taxon>
        <taxon>Fungi</taxon>
        <taxon>Dikarya</taxon>
        <taxon>Ascomycota</taxon>
        <taxon>Pezizomycotina</taxon>
        <taxon>Sordariomycetes</taxon>
        <taxon>Hypocreomycetidae</taxon>
        <taxon>Glomerellales</taxon>
        <taxon>Glomerellaceae</taxon>
        <taxon>Colletotrichum</taxon>
        <taxon>Colletotrichum acutatum species complex</taxon>
    </lineage>
</organism>
<comment type="subcellular location">
    <subcellularLocation>
        <location evidence="1">Membrane</location>
        <topology evidence="1">Multi-pass membrane protein</topology>
    </subcellularLocation>
</comment>
<dbReference type="GO" id="GO:0016020">
    <property type="term" value="C:membrane"/>
    <property type="evidence" value="ECO:0007669"/>
    <property type="project" value="UniProtKB-SubCell"/>
</dbReference>
<dbReference type="InterPro" id="IPR011701">
    <property type="entry name" value="MFS"/>
</dbReference>
<feature type="transmembrane region" description="Helical" evidence="6">
    <location>
        <begin position="206"/>
        <end position="233"/>
    </location>
</feature>
<evidence type="ECO:0000313" key="9">
    <source>
        <dbReference type="Proteomes" id="UP000020467"/>
    </source>
</evidence>
<dbReference type="Gene3D" id="1.20.1250.20">
    <property type="entry name" value="MFS general substrate transporter like domains"/>
    <property type="match status" value="1"/>
</dbReference>
<dbReference type="Gene3D" id="3.30.1330.40">
    <property type="entry name" value="RutC-like"/>
    <property type="match status" value="1"/>
</dbReference>
<dbReference type="PANTHER" id="PTHR42718">
    <property type="entry name" value="MAJOR FACILITATOR SUPERFAMILY MULTIDRUG TRANSPORTER MFSC"/>
    <property type="match status" value="1"/>
</dbReference>
<evidence type="ECO:0000259" key="7">
    <source>
        <dbReference type="PROSITE" id="PS50850"/>
    </source>
</evidence>
<feature type="transmembrane region" description="Helical" evidence="6">
    <location>
        <begin position="172"/>
        <end position="194"/>
    </location>
</feature>
<dbReference type="PANTHER" id="PTHR42718:SF10">
    <property type="entry name" value="TRANSPORTER, PUTATIVE (AFU_ORTHOLOGUE AFUA_8G06760)-RELATED"/>
    <property type="match status" value="1"/>
</dbReference>
<dbReference type="InterPro" id="IPR035959">
    <property type="entry name" value="RutC-like_sf"/>
</dbReference>
<evidence type="ECO:0000256" key="3">
    <source>
        <dbReference type="ARBA" id="ARBA00022989"/>
    </source>
</evidence>
<dbReference type="HOGENOM" id="CLU_000960_27_5_1"/>
<dbReference type="SUPFAM" id="SSF55298">
    <property type="entry name" value="YjgF-like"/>
    <property type="match status" value="1"/>
</dbReference>
<keyword evidence="2 6" id="KW-0812">Transmembrane</keyword>
<evidence type="ECO:0000256" key="4">
    <source>
        <dbReference type="ARBA" id="ARBA00023136"/>
    </source>
</evidence>
<feature type="transmembrane region" description="Helical" evidence="6">
    <location>
        <begin position="80"/>
        <end position="107"/>
    </location>
</feature>
<dbReference type="Pfam" id="PF07690">
    <property type="entry name" value="MFS_1"/>
    <property type="match status" value="1"/>
</dbReference>
<dbReference type="PROSITE" id="PS50850">
    <property type="entry name" value="MFS"/>
    <property type="match status" value="1"/>
</dbReference>
<dbReference type="KEGG" id="cfj:CFIO01_09524"/>
<keyword evidence="4 6" id="KW-0472">Membrane</keyword>
<feature type="transmembrane region" description="Helical" evidence="6">
    <location>
        <begin position="147"/>
        <end position="166"/>
    </location>
</feature>